<reference evidence="3" key="1">
    <citation type="journal article" date="2021" name="mSystems">
        <title>Bacteria and Archaea Synergistically Convert Glycine Betaine to Biogenic Methane in the Formosa Cold Seep of the South China Sea.</title>
        <authorList>
            <person name="Li L."/>
            <person name="Zhang W."/>
            <person name="Zhang S."/>
            <person name="Song L."/>
            <person name="Sun Q."/>
            <person name="Zhang H."/>
            <person name="Xiang H."/>
            <person name="Dong X."/>
        </authorList>
    </citation>
    <scope>NUCLEOTIDE SEQUENCE</scope>
    <source>
        <strain evidence="3">LLY</strain>
    </source>
</reference>
<evidence type="ECO:0000256" key="1">
    <source>
        <dbReference type="SAM" id="Phobius"/>
    </source>
</evidence>
<keyword evidence="1" id="KW-0472">Membrane</keyword>
<dbReference type="RefSeq" id="WP_250867733.1">
    <property type="nucleotide sequence ID" value="NZ_JAGSOI010000013.1"/>
</dbReference>
<keyword evidence="1" id="KW-0812">Transmembrane</keyword>
<comment type="caution">
    <text evidence="3">The sequence shown here is derived from an EMBL/GenBank/DDBJ whole genome shotgun (WGS) entry which is preliminary data.</text>
</comment>
<dbReference type="GO" id="GO:0004803">
    <property type="term" value="F:transposase activity"/>
    <property type="evidence" value="ECO:0007669"/>
    <property type="project" value="InterPro"/>
</dbReference>
<dbReference type="EMBL" id="JAGSOI010000013">
    <property type="protein sequence ID" value="MCM1986348.1"/>
    <property type="molecule type" value="Genomic_DNA"/>
</dbReference>
<dbReference type="GO" id="GO:0006313">
    <property type="term" value="P:DNA transposition"/>
    <property type="evidence" value="ECO:0007669"/>
    <property type="project" value="InterPro"/>
</dbReference>
<dbReference type="AlphaFoldDB" id="A0A9E4ZFR0"/>
<keyword evidence="1" id="KW-1133">Transmembrane helix</keyword>
<evidence type="ECO:0000313" key="4">
    <source>
        <dbReference type="Proteomes" id="UP001056766"/>
    </source>
</evidence>
<dbReference type="GO" id="GO:0003677">
    <property type="term" value="F:DNA binding"/>
    <property type="evidence" value="ECO:0007669"/>
    <property type="project" value="InterPro"/>
</dbReference>
<dbReference type="NCBIfam" id="NF033559">
    <property type="entry name" value="transpos_IS1634"/>
    <property type="match status" value="1"/>
</dbReference>
<feature type="domain" description="Transposase IS4-like" evidence="2">
    <location>
        <begin position="128"/>
        <end position="412"/>
    </location>
</feature>
<reference evidence="3" key="2">
    <citation type="submission" date="2021-04" db="EMBL/GenBank/DDBJ databases">
        <authorList>
            <person name="Dong X."/>
        </authorList>
    </citation>
    <scope>NUCLEOTIDE SEQUENCE</scope>
    <source>
        <strain evidence="3">LLY</strain>
    </source>
</reference>
<protein>
    <submittedName>
        <fullName evidence="3">IS1634 family transposase</fullName>
    </submittedName>
</protein>
<evidence type="ECO:0000313" key="3">
    <source>
        <dbReference type="EMBL" id="MCM1986348.1"/>
    </source>
</evidence>
<accession>A0A9E4ZFR0</accession>
<dbReference type="Proteomes" id="UP001056766">
    <property type="component" value="Unassembled WGS sequence"/>
</dbReference>
<name>A0A9E4ZFR0_9EURY</name>
<sequence length="475" mass="55421">MQTKLRTYDIVPNNNISFPIGTILAVEKFYDVLNFNFVFGKHKQRGIDINKLLKALVSYKLTDNFSIKKAHEWINREEVLELFDLDTFSERTLYRVLENIGSNREEIISDIQDNLFKRYDFEHTNINMDWTSVVLHGDKASLGKYGYSRDHRPDKKQITIGISELADPINLPIGITVEKGNLNDQTHFKKTYHQVNKRLRKGSLVVFDKGANSIENTGLIRADEMQYITAKKLNKSDDKIIADFDEYSPEIVDTENGIYGIKITKLNSVNYLYFSEKLQKEQLESKGRKVLRQIHEAKELQDIIDRKKKIPKRFRINNILIDVSYSFQTKLIQLSEHEAIKLLEDKLITGREGFFCLKSSKNLTLKQALITYRKKDSIEKIFHSLKNEIEIKPLRVWTDDSIYGAIIIGFIAQLFISLMRYEFAELKHTSTKFIKKSISNLTVTVDSWQRKSKKYIYANFDAINTLFLRSKWAIS</sequence>
<dbReference type="InterPro" id="IPR047654">
    <property type="entry name" value="IS1634_transpos"/>
</dbReference>
<dbReference type="PANTHER" id="PTHR34614">
    <property type="match status" value="1"/>
</dbReference>
<dbReference type="InterPro" id="IPR002559">
    <property type="entry name" value="Transposase_11"/>
</dbReference>
<proteinExistence type="predicted"/>
<organism evidence="3 4">
    <name type="scientific">Methanococcoides seepicolus</name>
    <dbReference type="NCBI Taxonomy" id="2828780"/>
    <lineage>
        <taxon>Archaea</taxon>
        <taxon>Methanobacteriati</taxon>
        <taxon>Methanobacteriota</taxon>
        <taxon>Stenosarchaea group</taxon>
        <taxon>Methanomicrobia</taxon>
        <taxon>Methanosarcinales</taxon>
        <taxon>Methanosarcinaceae</taxon>
        <taxon>Methanococcoides</taxon>
    </lineage>
</organism>
<dbReference type="PANTHER" id="PTHR34614:SF2">
    <property type="entry name" value="TRANSPOSASE IS4-LIKE DOMAIN-CONTAINING PROTEIN"/>
    <property type="match status" value="1"/>
</dbReference>
<feature type="transmembrane region" description="Helical" evidence="1">
    <location>
        <begin position="402"/>
        <end position="423"/>
    </location>
</feature>
<gene>
    <name evidence="3" type="ORF">KDK67_04940</name>
</gene>
<dbReference type="Pfam" id="PF01609">
    <property type="entry name" value="DDE_Tnp_1"/>
    <property type="match status" value="1"/>
</dbReference>
<evidence type="ECO:0000259" key="2">
    <source>
        <dbReference type="Pfam" id="PF01609"/>
    </source>
</evidence>
<keyword evidence="4" id="KW-1185">Reference proteome</keyword>